<dbReference type="EMBL" id="JBHSOG010000051">
    <property type="protein sequence ID" value="MFC5770500.1"/>
    <property type="molecule type" value="Genomic_DNA"/>
</dbReference>
<accession>A0ABW1ATK7</accession>
<evidence type="ECO:0000313" key="3">
    <source>
        <dbReference type="Proteomes" id="UP001595974"/>
    </source>
</evidence>
<sequence>MNAFFAQAPSDLEAVVSELQTRMASQPNLQWALLIDTAFDHGTPQLLGESAINCYAGDETLNELQDLAPCLIAIDPASEAGWNRFRALIKHCNGRPMWSLVGRAGRISAIPEHWRSYLLVDVGDQEHMLLRFADTRLLGNLPALLGEQWSAFAGPLTVWLHPDRQGRMIELPMVPEGQLPTQIRLSPEQIMSFVRTAESDGHLNALWQVQPEILDRETPSHVFHDWAEAACRLADEQRIESHADRQTLVLLAVQYRGSIHENRSLTRLLELRDWVPGKLAGAILHSLDLLDLS</sequence>
<protein>
    <submittedName>
        <fullName evidence="2">DUF4123 domain-containing protein</fullName>
    </submittedName>
</protein>
<reference evidence="3" key="1">
    <citation type="journal article" date="2019" name="Int. J. Syst. Evol. Microbiol.">
        <title>The Global Catalogue of Microorganisms (GCM) 10K type strain sequencing project: providing services to taxonomists for standard genome sequencing and annotation.</title>
        <authorList>
            <consortium name="The Broad Institute Genomics Platform"/>
            <consortium name="The Broad Institute Genome Sequencing Center for Infectious Disease"/>
            <person name="Wu L."/>
            <person name="Ma J."/>
        </authorList>
    </citation>
    <scope>NUCLEOTIDE SEQUENCE [LARGE SCALE GENOMIC DNA]</scope>
    <source>
        <strain evidence="3">SHR3</strain>
    </source>
</reference>
<organism evidence="2 3">
    <name type="scientific">Thauera sinica</name>
    <dbReference type="NCBI Taxonomy" id="2665146"/>
    <lineage>
        <taxon>Bacteria</taxon>
        <taxon>Pseudomonadati</taxon>
        <taxon>Pseudomonadota</taxon>
        <taxon>Betaproteobacteria</taxon>
        <taxon>Rhodocyclales</taxon>
        <taxon>Zoogloeaceae</taxon>
        <taxon>Thauera</taxon>
    </lineage>
</organism>
<proteinExistence type="predicted"/>
<evidence type="ECO:0000313" key="2">
    <source>
        <dbReference type="EMBL" id="MFC5770500.1"/>
    </source>
</evidence>
<gene>
    <name evidence="2" type="ORF">ACFPTN_14045</name>
</gene>
<evidence type="ECO:0000259" key="1">
    <source>
        <dbReference type="Pfam" id="PF13503"/>
    </source>
</evidence>
<dbReference type="Pfam" id="PF13503">
    <property type="entry name" value="DUF4123"/>
    <property type="match status" value="1"/>
</dbReference>
<feature type="domain" description="DUF4123" evidence="1">
    <location>
        <begin position="33"/>
        <end position="149"/>
    </location>
</feature>
<dbReference type="RefSeq" id="WP_157748498.1">
    <property type="nucleotide sequence ID" value="NZ_JBHSOG010000051.1"/>
</dbReference>
<name>A0ABW1ATK7_9RHOO</name>
<keyword evidence="3" id="KW-1185">Reference proteome</keyword>
<dbReference type="Proteomes" id="UP001595974">
    <property type="component" value="Unassembled WGS sequence"/>
</dbReference>
<dbReference type="InterPro" id="IPR025391">
    <property type="entry name" value="DUF4123"/>
</dbReference>
<comment type="caution">
    <text evidence="2">The sequence shown here is derived from an EMBL/GenBank/DDBJ whole genome shotgun (WGS) entry which is preliminary data.</text>
</comment>